<keyword evidence="5" id="KW-0598">Phosphotransferase system</keyword>
<comment type="caution">
    <text evidence="10">The sequence shown here is derived from an EMBL/GenBank/DDBJ whole genome shotgun (WGS) entry which is preliminary data.</text>
</comment>
<evidence type="ECO:0000256" key="2">
    <source>
        <dbReference type="ARBA" id="ARBA00022448"/>
    </source>
</evidence>
<proteinExistence type="predicted"/>
<evidence type="ECO:0000313" key="11">
    <source>
        <dbReference type="Proteomes" id="UP000664495"/>
    </source>
</evidence>
<protein>
    <submittedName>
        <fullName evidence="10">PTS sugar transporter subunit IIC</fullName>
    </submittedName>
</protein>
<feature type="transmembrane region" description="Helical" evidence="9">
    <location>
        <begin position="206"/>
        <end position="236"/>
    </location>
</feature>
<comment type="subcellular location">
    <subcellularLocation>
        <location evidence="1">Cell membrane</location>
        <topology evidence="1">Multi-pass membrane protein</topology>
    </subcellularLocation>
</comment>
<keyword evidence="11" id="KW-1185">Reference proteome</keyword>
<feature type="transmembrane region" description="Helical" evidence="9">
    <location>
        <begin position="108"/>
        <end position="127"/>
    </location>
</feature>
<evidence type="ECO:0000256" key="7">
    <source>
        <dbReference type="ARBA" id="ARBA00022989"/>
    </source>
</evidence>
<organism evidence="10 11">
    <name type="scientific">Candidatus Enterococcus murrayae</name>
    <dbReference type="NCBI Taxonomy" id="2815321"/>
    <lineage>
        <taxon>Bacteria</taxon>
        <taxon>Bacillati</taxon>
        <taxon>Bacillota</taxon>
        <taxon>Bacilli</taxon>
        <taxon>Lactobacillales</taxon>
        <taxon>Enterococcaceae</taxon>
        <taxon>Enterococcus</taxon>
    </lineage>
</organism>
<dbReference type="PROSITE" id="PS51106">
    <property type="entry name" value="PTS_EIIC_TYPE_4"/>
    <property type="match status" value="1"/>
</dbReference>
<feature type="transmembrane region" description="Helical" evidence="9">
    <location>
        <begin position="46"/>
        <end position="69"/>
    </location>
</feature>
<name>A0ABS3HFS5_9ENTE</name>
<dbReference type="InterPro" id="IPR050303">
    <property type="entry name" value="GatZ_KbaZ_carbometab"/>
</dbReference>
<keyword evidence="7 9" id="KW-1133">Transmembrane helix</keyword>
<feature type="transmembrane region" description="Helical" evidence="9">
    <location>
        <begin position="81"/>
        <end position="102"/>
    </location>
</feature>
<dbReference type="PANTHER" id="PTHR32502:SF8">
    <property type="entry name" value="N-ACETYLGALACTOSAMINE PERMEASE IIC COMPONENT 1"/>
    <property type="match status" value="1"/>
</dbReference>
<evidence type="ECO:0000256" key="5">
    <source>
        <dbReference type="ARBA" id="ARBA00022683"/>
    </source>
</evidence>
<reference evidence="10 11" key="1">
    <citation type="submission" date="2021-03" db="EMBL/GenBank/DDBJ databases">
        <title>Enterococcal diversity collection.</title>
        <authorList>
            <person name="Gilmore M.S."/>
            <person name="Schwartzman J."/>
            <person name="Van Tyne D."/>
            <person name="Martin M."/>
            <person name="Earl A.M."/>
            <person name="Manson A.L."/>
            <person name="Straub T."/>
            <person name="Salamzade R."/>
            <person name="Saavedra J."/>
            <person name="Lebreton F."/>
            <person name="Prichula J."/>
            <person name="Schaufler K."/>
            <person name="Gaca A."/>
            <person name="Sgardioli B."/>
            <person name="Wagenaar J."/>
            <person name="Strong T."/>
        </authorList>
    </citation>
    <scope>NUCLEOTIDE SEQUENCE [LARGE SCALE GENOMIC DNA]</scope>
    <source>
        <strain evidence="10 11">MJM16</strain>
    </source>
</reference>
<keyword evidence="3" id="KW-1003">Cell membrane</keyword>
<evidence type="ECO:0000256" key="8">
    <source>
        <dbReference type="ARBA" id="ARBA00023136"/>
    </source>
</evidence>
<dbReference type="Pfam" id="PF03609">
    <property type="entry name" value="EII-Sor"/>
    <property type="match status" value="1"/>
</dbReference>
<keyword evidence="6 9" id="KW-0812">Transmembrane</keyword>
<feature type="transmembrane region" description="Helical" evidence="9">
    <location>
        <begin position="181"/>
        <end position="199"/>
    </location>
</feature>
<evidence type="ECO:0000256" key="6">
    <source>
        <dbReference type="ARBA" id="ARBA00022692"/>
    </source>
</evidence>
<keyword evidence="8 9" id="KW-0472">Membrane</keyword>
<dbReference type="EMBL" id="JAFLVR010000020">
    <property type="protein sequence ID" value="MBO0452299.1"/>
    <property type="molecule type" value="Genomic_DNA"/>
</dbReference>
<dbReference type="InterPro" id="IPR004700">
    <property type="entry name" value="PTS_IIC_man"/>
</dbReference>
<accession>A0ABS3HFS5</accession>
<gene>
    <name evidence="10" type="ORF">JZO85_08465</name>
</gene>
<dbReference type="PANTHER" id="PTHR32502">
    <property type="entry name" value="N-ACETYLGALACTOSAMINE PERMEASE II COMPONENT-RELATED"/>
    <property type="match status" value="1"/>
</dbReference>
<dbReference type="Proteomes" id="UP000664495">
    <property type="component" value="Unassembled WGS sequence"/>
</dbReference>
<evidence type="ECO:0000313" key="10">
    <source>
        <dbReference type="EMBL" id="MBO0452299.1"/>
    </source>
</evidence>
<dbReference type="RefSeq" id="WP_207108074.1">
    <property type="nucleotide sequence ID" value="NZ_JAFLVR010000020.1"/>
</dbReference>
<sequence>MWDAFLVGLVVFLCVGGHELIGFSLLFRPIVVGPFLGLLMGDLQTGLKIGAALETIFMGVINIGGASAAEPGLATALATGFAIKLGGGVDAAIALALPIGILGQQIKLAIYILFSGSMAPVFDRLAAEGKQKQFTYLHFGVWGIWFFAYSLIPFFAMLFGANAVQSALNMIPEVIMNGLSIAGNLLPAVGMAMLLRMLWENKIAVFFFLGFVLVAYLKLPLVAVAVIAFIVAIVIAQRDYQLNKLEKAKPAAAMQSVSGTDQEEEDFFA</sequence>
<evidence type="ECO:0000256" key="9">
    <source>
        <dbReference type="SAM" id="Phobius"/>
    </source>
</evidence>
<evidence type="ECO:0000256" key="1">
    <source>
        <dbReference type="ARBA" id="ARBA00004651"/>
    </source>
</evidence>
<keyword evidence="2" id="KW-0813">Transport</keyword>
<evidence type="ECO:0000256" key="4">
    <source>
        <dbReference type="ARBA" id="ARBA00022597"/>
    </source>
</evidence>
<keyword evidence="4 10" id="KW-0762">Sugar transport</keyword>
<feature type="transmembrane region" description="Helical" evidence="9">
    <location>
        <begin position="139"/>
        <end position="161"/>
    </location>
</feature>
<evidence type="ECO:0000256" key="3">
    <source>
        <dbReference type="ARBA" id="ARBA00022475"/>
    </source>
</evidence>